<dbReference type="PANTHER" id="PTHR32022">
    <property type="entry name" value="D-GLUTAMATE CYCLASE, MITOCHONDRIAL"/>
    <property type="match status" value="1"/>
</dbReference>
<dbReference type="EC" id="4.2.1.-" evidence="3"/>
<dbReference type="PANTHER" id="PTHR32022:SF10">
    <property type="entry name" value="D-GLUTAMATE CYCLASE, MITOCHONDRIAL"/>
    <property type="match status" value="1"/>
</dbReference>
<dbReference type="KEGG" id="rfo:REIFOR_00185"/>
<evidence type="ECO:0000256" key="1">
    <source>
        <dbReference type="ARBA" id="ARBA00007896"/>
    </source>
</evidence>
<dbReference type="FunFam" id="3.30.2040.10:FF:000001">
    <property type="entry name" value="D-glutamate cyclase, mitochondrial"/>
    <property type="match status" value="1"/>
</dbReference>
<dbReference type="Gene3D" id="3.40.1640.10">
    <property type="entry name" value="PSTPO5379-like"/>
    <property type="match status" value="1"/>
</dbReference>
<dbReference type="Gene3D" id="3.30.2040.10">
    <property type="entry name" value="PSTPO5379-like domain"/>
    <property type="match status" value="1"/>
</dbReference>
<comment type="similarity">
    <text evidence="1 3">Belongs to the D-glutamate cyclase family.</text>
</comment>
<dbReference type="SUPFAM" id="SSF160920">
    <property type="entry name" value="PSTPO5379-like"/>
    <property type="match status" value="1"/>
</dbReference>
<evidence type="ECO:0000256" key="3">
    <source>
        <dbReference type="HAMAP-Rule" id="MF_01830"/>
    </source>
</evidence>
<dbReference type="AlphaFoldDB" id="A0A2K8KKJ5"/>
<dbReference type="HAMAP" id="MF_01830">
    <property type="entry name" value="Hydro_lyase"/>
    <property type="match status" value="1"/>
</dbReference>
<accession>A0A2K8KKJ5</accession>
<dbReference type="Pfam" id="PF07286">
    <property type="entry name" value="D-Glu_cyclase"/>
    <property type="match status" value="1"/>
</dbReference>
<dbReference type="InterPro" id="IPR016938">
    <property type="entry name" value="UPF0317"/>
</dbReference>
<keyword evidence="5" id="KW-1185">Reference proteome</keyword>
<reference evidence="4 5" key="1">
    <citation type="journal article" date="2017" name="Environ. Microbiol.">
        <title>Genomic and physiological analyses of 'Reinekea forsetii' reveal a versatile opportunistic lifestyle during spring algae blooms.</title>
        <authorList>
            <person name="Avci B."/>
            <person name="Hahnke R.L."/>
            <person name="Chafee M."/>
            <person name="Fischer T."/>
            <person name="Gruber-Vodicka H."/>
            <person name="Tegetmeyer H.E."/>
            <person name="Harder J."/>
            <person name="Fuchs B.M."/>
            <person name="Amann R.I."/>
            <person name="Teeling H."/>
        </authorList>
    </citation>
    <scope>NUCLEOTIDE SEQUENCE [LARGE SCALE GENOMIC DNA]</scope>
    <source>
        <strain evidence="4 5">Hel1_31_D35</strain>
    </source>
</reference>
<dbReference type="RefSeq" id="WP_100255775.1">
    <property type="nucleotide sequence ID" value="NZ_CP011797.1"/>
</dbReference>
<evidence type="ECO:0000256" key="2">
    <source>
        <dbReference type="ARBA" id="ARBA00023239"/>
    </source>
</evidence>
<gene>
    <name evidence="4" type="ORF">REIFOR_00185</name>
</gene>
<dbReference type="OrthoDB" id="149585at2"/>
<evidence type="ECO:0000313" key="4">
    <source>
        <dbReference type="EMBL" id="ATX75362.1"/>
    </source>
</evidence>
<keyword evidence="2 3" id="KW-0456">Lyase</keyword>
<dbReference type="InterPro" id="IPR009906">
    <property type="entry name" value="D-Glu_cyclase"/>
</dbReference>
<organism evidence="4 5">
    <name type="scientific">Reinekea forsetii</name>
    <dbReference type="NCBI Taxonomy" id="1336806"/>
    <lineage>
        <taxon>Bacteria</taxon>
        <taxon>Pseudomonadati</taxon>
        <taxon>Pseudomonadota</taxon>
        <taxon>Gammaproteobacteria</taxon>
        <taxon>Oceanospirillales</taxon>
        <taxon>Saccharospirillaceae</taxon>
        <taxon>Reinekea</taxon>
    </lineage>
</organism>
<dbReference type="Proteomes" id="UP000229757">
    <property type="component" value="Chromosome"/>
</dbReference>
<dbReference type="GO" id="GO:0016829">
    <property type="term" value="F:lyase activity"/>
    <property type="evidence" value="ECO:0007669"/>
    <property type="project" value="UniProtKB-KW"/>
</dbReference>
<name>A0A2K8KKJ5_9GAMM</name>
<sequence length="267" mass="29300">MANNQNAELLDKARLLRHDIRDGSFTGYTSGLVPGLVQGNVVILPKVWAEDFLLYCYLNPVSCPLISMSKPGDAMVPALGADIDIRTDIPQYNVFKDGELVEQVTDIEQYWSDDMVSFVLGCSFSFEEALLRAGLSIRNIDLDRNVSMFETNIATAPSAKFFGNTVVTMRPFKPADAIRAIQITTRLPKAHGAPIHIGMPNKIGIEDLAKPEYGDSVPVNDDEIPVFWACGVTPQVAIRNAKPPLCITHVPGKMLVTDKLNDELAVL</sequence>
<dbReference type="PIRSF" id="PIRSF029755">
    <property type="entry name" value="UCP029755"/>
    <property type="match status" value="1"/>
</dbReference>
<dbReference type="EMBL" id="CP011797">
    <property type="protein sequence ID" value="ATX75362.1"/>
    <property type="molecule type" value="Genomic_DNA"/>
</dbReference>
<evidence type="ECO:0000313" key="5">
    <source>
        <dbReference type="Proteomes" id="UP000229757"/>
    </source>
</evidence>
<dbReference type="NCBIfam" id="NF003969">
    <property type="entry name" value="PRK05463.1"/>
    <property type="match status" value="1"/>
</dbReference>
<proteinExistence type="inferred from homology"/>
<dbReference type="InterPro" id="IPR038021">
    <property type="entry name" value="Putative_hydro-lyase"/>
</dbReference>
<protein>
    <recommendedName>
        <fullName evidence="3">Putative hydro-lyase REIFOR_00185</fullName>
        <ecNumber evidence="3">4.2.1.-</ecNumber>
    </recommendedName>
</protein>